<comment type="caution">
    <text evidence="1">The sequence shown here is derived from an EMBL/GenBank/DDBJ whole genome shotgun (WGS) entry which is preliminary data.</text>
</comment>
<evidence type="ECO:0000313" key="1">
    <source>
        <dbReference type="EMBL" id="OIU66420.1"/>
    </source>
</evidence>
<proteinExistence type="predicted"/>
<organism evidence="1 2">
    <name type="scientific">Rossellomorea aquimaris</name>
    <dbReference type="NCBI Taxonomy" id="189382"/>
    <lineage>
        <taxon>Bacteria</taxon>
        <taxon>Bacillati</taxon>
        <taxon>Bacillota</taxon>
        <taxon>Bacilli</taxon>
        <taxon>Bacillales</taxon>
        <taxon>Bacillaceae</taxon>
        <taxon>Rossellomorea</taxon>
    </lineage>
</organism>
<dbReference type="Proteomes" id="UP000182062">
    <property type="component" value="Unassembled WGS sequence"/>
</dbReference>
<gene>
    <name evidence="1" type="ORF">BHE18_16405</name>
</gene>
<reference evidence="1 2" key="1">
    <citation type="submission" date="2016-09" db="EMBL/GenBank/DDBJ databases">
        <title>Bacillus aquimaris SAMM genome sequence reveals colonization and biosurfactant production capacities.</title>
        <authorList>
            <person name="Waghmode S.R."/>
            <person name="Suryavanshi M.V."/>
        </authorList>
    </citation>
    <scope>NUCLEOTIDE SEQUENCE [LARGE SCALE GENOMIC DNA]</scope>
    <source>
        <strain evidence="1 2">SAMM</strain>
    </source>
</reference>
<protein>
    <submittedName>
        <fullName evidence="1">Uncharacterized protein</fullName>
    </submittedName>
</protein>
<dbReference type="EMBL" id="MINN01000161">
    <property type="protein sequence ID" value="OIU66420.1"/>
    <property type="molecule type" value="Genomic_DNA"/>
</dbReference>
<accession>A0A1J6VPP0</accession>
<sequence length="99" mass="11293">MRFFECRLLISVQDYAFRGRPVSTIFLIVPYIAAIDFRGRLRFPRVTREPPAFFIGGGTVQLQGLEAHVISQTGQEGKERLRDRFALCHTPLSKAPPLF</sequence>
<keyword evidence="2" id="KW-1185">Reference proteome</keyword>
<dbReference type="AlphaFoldDB" id="A0A1J6VPP0"/>
<evidence type="ECO:0000313" key="2">
    <source>
        <dbReference type="Proteomes" id="UP000182062"/>
    </source>
</evidence>
<name>A0A1J6VPP0_9BACI</name>